<organism evidence="2 3">
    <name type="scientific">Prymnesium parvum</name>
    <name type="common">Toxic golden alga</name>
    <dbReference type="NCBI Taxonomy" id="97485"/>
    <lineage>
        <taxon>Eukaryota</taxon>
        <taxon>Haptista</taxon>
        <taxon>Haptophyta</taxon>
        <taxon>Prymnesiophyceae</taxon>
        <taxon>Prymnesiales</taxon>
        <taxon>Prymnesiaceae</taxon>
        <taxon>Prymnesium</taxon>
    </lineage>
</organism>
<evidence type="ECO:0000259" key="1">
    <source>
        <dbReference type="Pfam" id="PF12146"/>
    </source>
</evidence>
<dbReference type="Proteomes" id="UP001515480">
    <property type="component" value="Unassembled WGS sequence"/>
</dbReference>
<sequence>MGAVVTTFAFLPPDRQQAKLKEHASTVYVTSEAGDSIPILRVGSLRSHDDLVLIYCHGNAEDLGQIRLLLQDLADRLNLPVFGFDYPGYGTASGKPSEAGCFAAAKAVWRHVRGLAPSARIILYGRSLGSGPAVHLAAGGADGEERRASGLVLQSPLCSGIGTVLGKPGEVMLKHIDVMRNIDLMASVRCPVCIIHGTDDGVVPVSHGRRLDAIARRHAVWTHEPLWLQGYGHNNMPWDQCANHVEDFLAVLRCTEEEG</sequence>
<evidence type="ECO:0000313" key="2">
    <source>
        <dbReference type="EMBL" id="KAL1496756.1"/>
    </source>
</evidence>
<dbReference type="Pfam" id="PF12146">
    <property type="entry name" value="Hydrolase_4"/>
    <property type="match status" value="1"/>
</dbReference>
<dbReference type="InterPro" id="IPR029058">
    <property type="entry name" value="AB_hydrolase_fold"/>
</dbReference>
<reference evidence="2 3" key="1">
    <citation type="journal article" date="2024" name="Science">
        <title>Giant polyketide synthase enzymes in the biosynthesis of giant marine polyether toxins.</title>
        <authorList>
            <person name="Fallon T.R."/>
            <person name="Shende V.V."/>
            <person name="Wierzbicki I.H."/>
            <person name="Pendleton A.L."/>
            <person name="Watervoot N.F."/>
            <person name="Auber R.P."/>
            <person name="Gonzalez D.J."/>
            <person name="Wisecaver J.H."/>
            <person name="Moore B.S."/>
        </authorList>
    </citation>
    <scope>NUCLEOTIDE SEQUENCE [LARGE SCALE GENOMIC DNA]</scope>
    <source>
        <strain evidence="2 3">12B1</strain>
    </source>
</reference>
<proteinExistence type="predicted"/>
<dbReference type="InterPro" id="IPR022742">
    <property type="entry name" value="Hydrolase_4"/>
</dbReference>
<evidence type="ECO:0000313" key="3">
    <source>
        <dbReference type="Proteomes" id="UP001515480"/>
    </source>
</evidence>
<accession>A0AB34IDF5</accession>
<dbReference type="PANTHER" id="PTHR12277">
    <property type="entry name" value="ALPHA/BETA HYDROLASE DOMAIN-CONTAINING PROTEIN"/>
    <property type="match status" value="1"/>
</dbReference>
<name>A0AB34IDF5_PRYPA</name>
<feature type="domain" description="Serine aminopeptidase S33" evidence="1">
    <location>
        <begin position="51"/>
        <end position="160"/>
    </location>
</feature>
<dbReference type="Gene3D" id="3.40.50.1820">
    <property type="entry name" value="alpha/beta hydrolase"/>
    <property type="match status" value="1"/>
</dbReference>
<dbReference type="SUPFAM" id="SSF53474">
    <property type="entry name" value="alpha/beta-Hydrolases"/>
    <property type="match status" value="1"/>
</dbReference>
<dbReference type="EMBL" id="JBGBPQ010000028">
    <property type="protein sequence ID" value="KAL1496756.1"/>
    <property type="molecule type" value="Genomic_DNA"/>
</dbReference>
<comment type="caution">
    <text evidence="2">The sequence shown here is derived from an EMBL/GenBank/DDBJ whole genome shotgun (WGS) entry which is preliminary data.</text>
</comment>
<protein>
    <recommendedName>
        <fullName evidence="1">Serine aminopeptidase S33 domain-containing protein</fullName>
    </recommendedName>
</protein>
<dbReference type="AlphaFoldDB" id="A0AB34IDF5"/>
<gene>
    <name evidence="2" type="ORF">AB1Y20_014346</name>
</gene>
<keyword evidence="3" id="KW-1185">Reference proteome</keyword>
<dbReference type="PANTHER" id="PTHR12277:SF81">
    <property type="entry name" value="PROTEIN ABHD13"/>
    <property type="match status" value="1"/>
</dbReference>